<accession>A0A249XLG9</accession>
<feature type="region of interest" description="Disordered" evidence="1">
    <location>
        <begin position="1"/>
        <end position="32"/>
    </location>
</feature>
<proteinExistence type="predicted"/>
<evidence type="ECO:0000313" key="3">
    <source>
        <dbReference type="Proteomes" id="UP000221251"/>
    </source>
</evidence>
<evidence type="ECO:0000256" key="1">
    <source>
        <dbReference type="SAM" id="MobiDB-lite"/>
    </source>
</evidence>
<dbReference type="Proteomes" id="UP000221251">
    <property type="component" value="Segment"/>
</dbReference>
<organism evidence="2 3">
    <name type="scientific">Arthrobacter phage Adat</name>
    <dbReference type="NCBI Taxonomy" id="2027883"/>
    <lineage>
        <taxon>Viruses</taxon>
        <taxon>Duplodnaviria</taxon>
        <taxon>Heunggongvirae</taxon>
        <taxon>Uroviricota</taxon>
        <taxon>Caudoviricetes</taxon>
        <taxon>Jasminevirus</taxon>
        <taxon>Jasminevirus adat</taxon>
    </lineage>
</organism>
<name>A0A249XLG9_9CAUD</name>
<dbReference type="EMBL" id="MF668266">
    <property type="protein sequence ID" value="ASZ72577.1"/>
    <property type="molecule type" value="Genomic_DNA"/>
</dbReference>
<dbReference type="OrthoDB" id="29897at10239"/>
<protein>
    <submittedName>
        <fullName evidence="2">Uncharacterized protein</fullName>
    </submittedName>
</protein>
<sequence>MDDKFFQDLDDLGEPELTLGPEIGTGALPEGSPEVRPEVAHVLAIGNMQQKIRNQICSLARILFLQEEEITAVAISNLWPERAMVLEFGFDVSGPNKAEAPTVNEIQEYLQSEDYLMKMAQLGIALDVSDDGLTAKQIAFLTLLSDITNTTPPAQKLNKVGATWLELQSWQFSPAFRKAYAKLGGDAVKAAIPLAELALASRMAHGDQKATEFGFAMTGHFDPAKNKQIDAQKLFAILLEIIEDNVKDPVILHQIGQDVQLKAMRALEP</sequence>
<reference evidence="2 3" key="1">
    <citation type="submission" date="2017-08" db="EMBL/GenBank/DDBJ databases">
        <authorList>
            <person name="Bertolini C.M."/>
            <person name="Tyransky A."/>
            <person name="Ball S.L."/>
            <person name="Breitenberger C.A."/>
            <person name="Daniels C.J."/>
            <person name="Garlena R.A."/>
            <person name="Russell D.A."/>
            <person name="Pope W.H."/>
            <person name="Jacobs-Sera D."/>
            <person name="Hendrix R.W."/>
            <person name="Hatfull G.F."/>
        </authorList>
    </citation>
    <scope>NUCLEOTIDE SEQUENCE [LARGE SCALE GENOMIC DNA]</scope>
</reference>
<keyword evidence="3" id="KW-1185">Reference proteome</keyword>
<gene>
    <name evidence="2" type="ORF">ADAT_4</name>
</gene>
<evidence type="ECO:0000313" key="2">
    <source>
        <dbReference type="EMBL" id="ASZ72577.1"/>
    </source>
</evidence>